<name>A0A1X7SJB2_AMPQE</name>
<dbReference type="InParanoid" id="A0A1X7SJB2"/>
<dbReference type="SUPFAM" id="SSF52540">
    <property type="entry name" value="P-loop containing nucleoside triphosphate hydrolases"/>
    <property type="match status" value="1"/>
</dbReference>
<evidence type="ECO:0000313" key="2">
    <source>
        <dbReference type="EnsemblMetazoa" id="Aqu2.1.02160_001"/>
    </source>
</evidence>
<accession>A0A1X7SJB2</accession>
<protein>
    <submittedName>
        <fullName evidence="2">Uncharacterized protein</fullName>
    </submittedName>
</protein>
<dbReference type="AlphaFoldDB" id="A0A1X7SJB2"/>
<evidence type="ECO:0000256" key="1">
    <source>
        <dbReference type="SAM" id="MobiDB-lite"/>
    </source>
</evidence>
<feature type="compositionally biased region" description="Low complexity" evidence="1">
    <location>
        <begin position="131"/>
        <end position="145"/>
    </location>
</feature>
<feature type="compositionally biased region" description="Basic and acidic residues" evidence="1">
    <location>
        <begin position="150"/>
        <end position="169"/>
    </location>
</feature>
<reference evidence="2" key="1">
    <citation type="submission" date="2017-05" db="UniProtKB">
        <authorList>
            <consortium name="EnsemblMetazoa"/>
        </authorList>
    </citation>
    <scope>IDENTIFICATION</scope>
</reference>
<organism evidence="2">
    <name type="scientific">Amphimedon queenslandica</name>
    <name type="common">Sponge</name>
    <dbReference type="NCBI Taxonomy" id="400682"/>
    <lineage>
        <taxon>Eukaryota</taxon>
        <taxon>Metazoa</taxon>
        <taxon>Porifera</taxon>
        <taxon>Demospongiae</taxon>
        <taxon>Heteroscleromorpha</taxon>
        <taxon>Haplosclerida</taxon>
        <taxon>Niphatidae</taxon>
        <taxon>Amphimedon</taxon>
    </lineage>
</organism>
<dbReference type="OrthoDB" id="8928177at2759"/>
<sequence length="412" mass="46906">MRSQNKLITIYTGTRGTEADEIDRERIEKWLEEGEVELKVTRINMHGAPGAGKTCSQHLLLNEPPPAPRDKLTDSTPIACAAVQATRISIDDKNKKWERVELEDLVSQLASTQVDKAPDDVLEAQSDEPSVKVPVVNQPNNNELPANEPTENKSDRIKPHENKPNKKPIENTTTDLENKLTKKKPNKKLPSNTEVVKRILHAFITGKSKKLSTNWVYFIDSGGQPTYRELLPLFTRAAALNIITIDLTKDLDEKCKFQYRISQNTFPIETKLEYSNRGIIQSTISSEAMLNLVKFPYVSDMPRHSRYLILGTRKELVTEEKLKKMNEDLIEYIANRKVIPYNKRQGSIIFPVNTMLPADSEEREKASVDLCTTISNFGVAMTIQLPIRLFTFEISLQIEAKKKERSFLTKEE</sequence>
<proteinExistence type="predicted"/>
<dbReference type="InterPro" id="IPR027417">
    <property type="entry name" value="P-loop_NTPase"/>
</dbReference>
<dbReference type="EnsemblMetazoa" id="Aqu2.1.02160_001">
    <property type="protein sequence ID" value="Aqu2.1.02160_001"/>
    <property type="gene ID" value="Aqu2.1.02160"/>
</dbReference>
<feature type="region of interest" description="Disordered" evidence="1">
    <location>
        <begin position="123"/>
        <end position="188"/>
    </location>
</feature>